<dbReference type="SUPFAM" id="SSF48371">
    <property type="entry name" value="ARM repeat"/>
    <property type="match status" value="2"/>
</dbReference>
<dbReference type="Gene3D" id="3.40.50.300">
    <property type="entry name" value="P-loop containing nucleotide triphosphate hydrolases"/>
    <property type="match status" value="1"/>
</dbReference>
<gene>
    <name evidence="5" type="ORF">ACE1CC_21685</name>
</gene>
<dbReference type="SMART" id="SM00567">
    <property type="entry name" value="EZ_HEAT"/>
    <property type="match status" value="6"/>
</dbReference>
<keyword evidence="2" id="KW-0605">Phycobilisome</keyword>
<organism evidence="5 6">
    <name type="scientific">Floridaenema aerugineum BLCC-F46</name>
    <dbReference type="NCBI Taxonomy" id="3153654"/>
    <lineage>
        <taxon>Bacteria</taxon>
        <taxon>Bacillati</taxon>
        <taxon>Cyanobacteriota</taxon>
        <taxon>Cyanophyceae</taxon>
        <taxon>Oscillatoriophycideae</taxon>
        <taxon>Aerosakkonematales</taxon>
        <taxon>Aerosakkonemataceae</taxon>
        <taxon>Floridanema</taxon>
        <taxon>Floridanema aerugineum</taxon>
    </lineage>
</organism>
<dbReference type="InterPro" id="IPR016024">
    <property type="entry name" value="ARM-type_fold"/>
</dbReference>
<evidence type="ECO:0000256" key="2">
    <source>
        <dbReference type="ARBA" id="ARBA00022738"/>
    </source>
</evidence>
<dbReference type="Pfam" id="PF22724">
    <property type="entry name" value="NCAB1"/>
    <property type="match status" value="1"/>
</dbReference>
<name>A0ABV4X9M7_9CYAN</name>
<dbReference type="Proteomes" id="UP001576774">
    <property type="component" value="Unassembled WGS sequence"/>
</dbReference>
<evidence type="ECO:0000259" key="4">
    <source>
        <dbReference type="PROSITE" id="PS50837"/>
    </source>
</evidence>
<evidence type="ECO:0000256" key="1">
    <source>
        <dbReference type="ARBA" id="ARBA00022549"/>
    </source>
</evidence>
<dbReference type="PANTHER" id="PTHR46844">
    <property type="entry name" value="SLR5058 PROTEIN"/>
    <property type="match status" value="1"/>
</dbReference>
<evidence type="ECO:0000256" key="3">
    <source>
        <dbReference type="SAM" id="MobiDB-lite"/>
    </source>
</evidence>
<evidence type="ECO:0000313" key="6">
    <source>
        <dbReference type="Proteomes" id="UP001576774"/>
    </source>
</evidence>
<dbReference type="SUPFAM" id="SSF52540">
    <property type="entry name" value="P-loop containing nucleoside triphosphate hydrolases"/>
    <property type="match status" value="1"/>
</dbReference>
<dbReference type="Pfam" id="PF05729">
    <property type="entry name" value="NACHT"/>
    <property type="match status" value="1"/>
</dbReference>
<protein>
    <submittedName>
        <fullName evidence="5">HEAT repeat domain-containing protein</fullName>
    </submittedName>
</protein>
<keyword evidence="6" id="KW-1185">Reference proteome</keyword>
<dbReference type="Pfam" id="PF13646">
    <property type="entry name" value="HEAT_2"/>
    <property type="match status" value="2"/>
</dbReference>
<dbReference type="Pfam" id="PF22730">
    <property type="entry name" value="NCC-H"/>
    <property type="match status" value="1"/>
</dbReference>
<dbReference type="PANTHER" id="PTHR46844:SF1">
    <property type="entry name" value="SLR5058 PROTEIN"/>
    <property type="match status" value="1"/>
</dbReference>
<dbReference type="InterPro" id="IPR004155">
    <property type="entry name" value="PBS_lyase_HEAT"/>
</dbReference>
<dbReference type="InterPro" id="IPR054570">
    <property type="entry name" value="NCC-H_dom"/>
</dbReference>
<dbReference type="InterPro" id="IPR007111">
    <property type="entry name" value="NACHT_NTPase"/>
</dbReference>
<dbReference type="Gene3D" id="1.25.10.10">
    <property type="entry name" value="Leucine-rich Repeat Variant"/>
    <property type="match status" value="3"/>
</dbReference>
<sequence length="1324" mass="151352">MMRSSQSRSIQANSLGLQKLKQTRASQRCDDGKRLTYERLAEKAGVSDATVKRFFGGKAVDIPFAEWITQALGLKLADVVDADELELQDTSSASTSKVVIEREICQALIAEKRRLTTNPLTTGDGTRFQYKDVYVPLGLVERKRQPKRDRQDSPKDGSKLYQPTEYEETRKFENNEFFEKVLAKGDSPKSQGKRLAIIGEPGAGKTTLLQQIADWVFDSTEDEVAILVSLAELDKRSLEDYLLNDWLKNAFREVEVTLEMKKALAELFNSRRVWLLLDGIDEMGVLNPLGAIASQLRGFLASARVVLTCRLNVWDAGKNALDNFDIYRNLDFSEVQMGEFISRWFASCSELGEQLQMELSKPGKERIQDLVKNPLRLTLLCHFWQKRQGKLPSTKAGLYQRFVEVFYEWKQEYFPTTFKQRQELNQALGELAKQAISQPSSRFRLTRSLVFSVLGEYDESLSNLAINLGWLNRVGVAKENPDEPVYAFYHPTFQEYFAALAINDWLYLFNHVPENPERGTYRIFEPQWKEVILLWLGREDLEKEQKEAFIRALVSFEDDCESFYQYQAYFLSAAGIAEFKGCSIADEIVSNIVRWCFGYFDDEKQEWIEYLFPIEEGAKLALLETDRSRVITALLELLQTAEAVDIYWQVSQTLVQIGMGSQQVITNLKKLIETTKNEEFCLTLAETLAQIDPENHILIDTLRRLIQKTRNREIMIDAARILGEIGTGIEEVIELLVEFIHIYIDDYIDDIPFSISSLHQMSKQSDKVVIELERLIQSSNDESTRMQAIEILEEIAPDNKTMIAALVQLTYRAIDEKMRVQAAKSLGKINPCHPRAIVTLVQLMQMAKDEQVRLEAAKNLGKIGKHNQTIISLLAWLIQSSQKKFIRKLAVIGLGEIGIGNEKAIAALIKLIHTDEDEYICIEASKILAIIEPNNETAITSFFCLIQTTKDKKLFVEAANNIGEVYIGNEKAIINLIKAIHASEDAFNRMILALTLNNIDRGNEEAITALVDIIHTTNDVFIRIKAIEYLGIIAEGNEKAISALVNLIHTTENESLLYRAASSLRLIDPSNEIVINTLIKLLNTKKRRTYLSPREFRWKYRPKNIRGETVFKLIDNLDNEIYKKDFERFSLSYEVMWHCAQNRPYLDFYKAWQNQLTTHPEILETSTTHNLFITQNLIVNLPQILRATIQTEPILNQNTQLICIDTSKFIDPNNPSAKIYTEMVKQDCPKCSDGTPKTLPELQAYWDLLMLESEKFLILIFYETLTVQPGQGMSEIFLNALSKFEGAIALISTQTNHSLQTFSPNQPKLIENILGWMRAITLEN</sequence>
<comment type="caution">
    <text evidence="5">The sequence shown here is derived from an EMBL/GenBank/DDBJ whole genome shotgun (WGS) entry which is preliminary data.</text>
</comment>
<feature type="domain" description="NACHT" evidence="4">
    <location>
        <begin position="193"/>
        <end position="504"/>
    </location>
</feature>
<reference evidence="5 6" key="1">
    <citation type="submission" date="2024-09" db="EMBL/GenBank/DDBJ databases">
        <title>Floridaenema gen nov. (Aerosakkonemataceae, Aerosakkonematales ord. nov., Cyanobacteria) from benthic tropical and subtropical fresh waters, with the description of four new species.</title>
        <authorList>
            <person name="Moretto J.A."/>
            <person name="Berthold D.E."/>
            <person name="Lefler F.W."/>
            <person name="Huang I.-S."/>
            <person name="Laughinghouse H. IV."/>
        </authorList>
    </citation>
    <scope>NUCLEOTIDE SEQUENCE [LARGE SCALE GENOMIC DNA]</scope>
    <source>
        <strain evidence="5 6">BLCC-F46</strain>
    </source>
</reference>
<feature type="region of interest" description="Disordered" evidence="3">
    <location>
        <begin position="144"/>
        <end position="165"/>
    </location>
</feature>
<accession>A0ABV4X9M7</accession>
<proteinExistence type="predicted"/>
<dbReference type="InterPro" id="IPR011989">
    <property type="entry name" value="ARM-like"/>
</dbReference>
<dbReference type="InterPro" id="IPR054611">
    <property type="entry name" value="NCAB"/>
</dbReference>
<dbReference type="PROSITE" id="PS50837">
    <property type="entry name" value="NACHT"/>
    <property type="match status" value="1"/>
</dbReference>
<dbReference type="InterPro" id="IPR027417">
    <property type="entry name" value="P-loop_NTPase"/>
</dbReference>
<evidence type="ECO:0000313" key="5">
    <source>
        <dbReference type="EMBL" id="MFB2879475.1"/>
    </source>
</evidence>
<dbReference type="SMART" id="SM00382">
    <property type="entry name" value="AAA"/>
    <property type="match status" value="1"/>
</dbReference>
<dbReference type="RefSeq" id="WP_413272517.1">
    <property type="nucleotide sequence ID" value="NZ_JBHFNQ010000167.1"/>
</dbReference>
<keyword evidence="1" id="KW-0042">Antenna complex</keyword>
<dbReference type="InterPro" id="IPR003593">
    <property type="entry name" value="AAA+_ATPase"/>
</dbReference>
<dbReference type="EMBL" id="JBHFNQ010000167">
    <property type="protein sequence ID" value="MFB2879475.1"/>
    <property type="molecule type" value="Genomic_DNA"/>
</dbReference>
<feature type="compositionally biased region" description="Basic and acidic residues" evidence="3">
    <location>
        <begin position="144"/>
        <end position="158"/>
    </location>
</feature>